<dbReference type="InterPro" id="IPR013324">
    <property type="entry name" value="RNA_pol_sigma_r3/r4-like"/>
</dbReference>
<organism evidence="2">
    <name type="scientific">marine sediment metagenome</name>
    <dbReference type="NCBI Taxonomy" id="412755"/>
    <lineage>
        <taxon>unclassified sequences</taxon>
        <taxon>metagenomes</taxon>
        <taxon>ecological metagenomes</taxon>
    </lineage>
</organism>
<feature type="domain" description="RNA polymerase sigma-70 region 4" evidence="1">
    <location>
        <begin position="1"/>
        <end position="46"/>
    </location>
</feature>
<feature type="non-terminal residue" evidence="2">
    <location>
        <position position="1"/>
    </location>
</feature>
<name>X0TUR6_9ZZZZ</name>
<dbReference type="GO" id="GO:0006352">
    <property type="term" value="P:DNA-templated transcription initiation"/>
    <property type="evidence" value="ECO:0007669"/>
    <property type="project" value="InterPro"/>
</dbReference>
<dbReference type="Gene3D" id="1.20.140.160">
    <property type="match status" value="1"/>
</dbReference>
<evidence type="ECO:0000259" key="1">
    <source>
        <dbReference type="Pfam" id="PF04545"/>
    </source>
</evidence>
<proteinExistence type="predicted"/>
<dbReference type="Pfam" id="PF04545">
    <property type="entry name" value="Sigma70_r4"/>
    <property type="match status" value="1"/>
</dbReference>
<gene>
    <name evidence="2" type="ORF">S01H1_16212</name>
</gene>
<sequence length="54" mass="6205">LPDEQQLTIVLYFYGDYALAEVADVLHRTESRACQIKQTALATLRKLLRGKIDR</sequence>
<reference evidence="2" key="1">
    <citation type="journal article" date="2014" name="Front. Microbiol.">
        <title>High frequency of phylogenetically diverse reductive dehalogenase-homologous genes in deep subseafloor sedimentary metagenomes.</title>
        <authorList>
            <person name="Kawai M."/>
            <person name="Futagami T."/>
            <person name="Toyoda A."/>
            <person name="Takaki Y."/>
            <person name="Nishi S."/>
            <person name="Hori S."/>
            <person name="Arai W."/>
            <person name="Tsubouchi T."/>
            <person name="Morono Y."/>
            <person name="Uchiyama I."/>
            <person name="Ito T."/>
            <person name="Fujiyama A."/>
            <person name="Inagaki F."/>
            <person name="Takami H."/>
        </authorList>
    </citation>
    <scope>NUCLEOTIDE SEQUENCE</scope>
    <source>
        <strain evidence="2">Expedition CK06-06</strain>
    </source>
</reference>
<dbReference type="InterPro" id="IPR007630">
    <property type="entry name" value="RNA_pol_sigma70_r4"/>
</dbReference>
<dbReference type="AlphaFoldDB" id="X0TUR6"/>
<accession>X0TUR6</accession>
<comment type="caution">
    <text evidence="2">The sequence shown here is derived from an EMBL/GenBank/DDBJ whole genome shotgun (WGS) entry which is preliminary data.</text>
</comment>
<dbReference type="EMBL" id="BARS01008513">
    <property type="protein sequence ID" value="GAF79870.1"/>
    <property type="molecule type" value="Genomic_DNA"/>
</dbReference>
<dbReference type="GO" id="GO:0003700">
    <property type="term" value="F:DNA-binding transcription factor activity"/>
    <property type="evidence" value="ECO:0007669"/>
    <property type="project" value="InterPro"/>
</dbReference>
<evidence type="ECO:0000313" key="2">
    <source>
        <dbReference type="EMBL" id="GAF79870.1"/>
    </source>
</evidence>
<dbReference type="SUPFAM" id="SSF88659">
    <property type="entry name" value="Sigma3 and sigma4 domains of RNA polymerase sigma factors"/>
    <property type="match status" value="1"/>
</dbReference>
<protein>
    <recommendedName>
        <fullName evidence="1">RNA polymerase sigma-70 region 4 domain-containing protein</fullName>
    </recommendedName>
</protein>